<proteinExistence type="predicted"/>
<protein>
    <submittedName>
        <fullName evidence="1">Uncharacterized protein</fullName>
    </submittedName>
</protein>
<name>A0ABV0PJ92_9TELE</name>
<dbReference type="EMBL" id="JAHRIO010077060">
    <property type="protein sequence ID" value="MEQ2183523.1"/>
    <property type="molecule type" value="Genomic_DNA"/>
</dbReference>
<sequence>DSSSPQRRPELGERCLDRHQDTGLATKCFRPHWSFVLTTPICCCPVWNNGVSTVRERMPASLSVSQEPDQRRMTSVMPQQLRFIAWNRSLSSFSPVMPPIHCKRDNNLTWLHLHRQKCHIIILI</sequence>
<gene>
    <name evidence="1" type="ORF">GOODEAATRI_033556</name>
</gene>
<dbReference type="Proteomes" id="UP001476798">
    <property type="component" value="Unassembled WGS sequence"/>
</dbReference>
<keyword evidence="2" id="KW-1185">Reference proteome</keyword>
<accession>A0ABV0PJ92</accession>
<organism evidence="1 2">
    <name type="scientific">Goodea atripinnis</name>
    <dbReference type="NCBI Taxonomy" id="208336"/>
    <lineage>
        <taxon>Eukaryota</taxon>
        <taxon>Metazoa</taxon>
        <taxon>Chordata</taxon>
        <taxon>Craniata</taxon>
        <taxon>Vertebrata</taxon>
        <taxon>Euteleostomi</taxon>
        <taxon>Actinopterygii</taxon>
        <taxon>Neopterygii</taxon>
        <taxon>Teleostei</taxon>
        <taxon>Neoteleostei</taxon>
        <taxon>Acanthomorphata</taxon>
        <taxon>Ovalentaria</taxon>
        <taxon>Atherinomorphae</taxon>
        <taxon>Cyprinodontiformes</taxon>
        <taxon>Goodeidae</taxon>
        <taxon>Goodea</taxon>
    </lineage>
</organism>
<feature type="non-terminal residue" evidence="1">
    <location>
        <position position="1"/>
    </location>
</feature>
<evidence type="ECO:0000313" key="2">
    <source>
        <dbReference type="Proteomes" id="UP001476798"/>
    </source>
</evidence>
<evidence type="ECO:0000313" key="1">
    <source>
        <dbReference type="EMBL" id="MEQ2183523.1"/>
    </source>
</evidence>
<comment type="caution">
    <text evidence="1">The sequence shown here is derived from an EMBL/GenBank/DDBJ whole genome shotgun (WGS) entry which is preliminary data.</text>
</comment>
<reference evidence="1 2" key="1">
    <citation type="submission" date="2021-06" db="EMBL/GenBank/DDBJ databases">
        <authorList>
            <person name="Palmer J.M."/>
        </authorList>
    </citation>
    <scope>NUCLEOTIDE SEQUENCE [LARGE SCALE GENOMIC DNA]</scope>
    <source>
        <strain evidence="1 2">GA_2019</strain>
        <tissue evidence="1">Muscle</tissue>
    </source>
</reference>